<dbReference type="AlphaFoldDB" id="A0A2S5TCU9"/>
<dbReference type="InterPro" id="IPR006686">
    <property type="entry name" value="MscS_channel_CS"/>
</dbReference>
<keyword evidence="11" id="KW-1185">Reference proteome</keyword>
<comment type="caution">
    <text evidence="10">The sequence shown here is derived from an EMBL/GenBank/DDBJ whole genome shotgun (WGS) entry which is preliminary data.</text>
</comment>
<evidence type="ECO:0000256" key="5">
    <source>
        <dbReference type="ARBA" id="ARBA00022989"/>
    </source>
</evidence>
<keyword evidence="6 7" id="KW-0472">Membrane</keyword>
<feature type="transmembrane region" description="Helical" evidence="7">
    <location>
        <begin position="112"/>
        <end position="137"/>
    </location>
</feature>
<dbReference type="InterPro" id="IPR023408">
    <property type="entry name" value="MscS_beta-dom_sf"/>
</dbReference>
<dbReference type="PANTHER" id="PTHR30347:SF1">
    <property type="entry name" value="MECHANOSENSITIVE CHANNEL MSCK"/>
    <property type="match status" value="1"/>
</dbReference>
<feature type="domain" description="Mechanosensitive ion channel MscS C-terminal" evidence="9">
    <location>
        <begin position="277"/>
        <end position="358"/>
    </location>
</feature>
<evidence type="ECO:0000313" key="11">
    <source>
        <dbReference type="Proteomes" id="UP000238220"/>
    </source>
</evidence>
<organism evidence="10 11">
    <name type="scientific">Solimonas fluminis</name>
    <dbReference type="NCBI Taxonomy" id="2086571"/>
    <lineage>
        <taxon>Bacteria</taxon>
        <taxon>Pseudomonadati</taxon>
        <taxon>Pseudomonadota</taxon>
        <taxon>Gammaproteobacteria</taxon>
        <taxon>Nevskiales</taxon>
        <taxon>Nevskiaceae</taxon>
        <taxon>Solimonas</taxon>
    </lineage>
</organism>
<protein>
    <recommendedName>
        <fullName evidence="12">Mechanosensitive ion channel protein MscS</fullName>
    </recommendedName>
</protein>
<evidence type="ECO:0000256" key="3">
    <source>
        <dbReference type="ARBA" id="ARBA00022475"/>
    </source>
</evidence>
<evidence type="ECO:0000256" key="6">
    <source>
        <dbReference type="ARBA" id="ARBA00023136"/>
    </source>
</evidence>
<comment type="subcellular location">
    <subcellularLocation>
        <location evidence="1">Cell membrane</location>
        <topology evidence="1">Multi-pass membrane protein</topology>
    </subcellularLocation>
</comment>
<dbReference type="InterPro" id="IPR011066">
    <property type="entry name" value="MscS_channel_C_sf"/>
</dbReference>
<dbReference type="GO" id="GO:0005886">
    <property type="term" value="C:plasma membrane"/>
    <property type="evidence" value="ECO:0007669"/>
    <property type="project" value="UniProtKB-SubCell"/>
</dbReference>
<dbReference type="PANTHER" id="PTHR30347">
    <property type="entry name" value="POTASSIUM CHANNEL RELATED"/>
    <property type="match status" value="1"/>
</dbReference>
<gene>
    <name evidence="10" type="ORF">C3942_15465</name>
</gene>
<dbReference type="InterPro" id="IPR052702">
    <property type="entry name" value="MscS-like_channel"/>
</dbReference>
<feature type="transmembrane region" description="Helical" evidence="7">
    <location>
        <begin position="20"/>
        <end position="41"/>
    </location>
</feature>
<dbReference type="Proteomes" id="UP000238220">
    <property type="component" value="Unassembled WGS sequence"/>
</dbReference>
<sequence length="381" mass="42221">MDLDSNRLLHALAERPWVSTIGILAGAALLVVVMHVLARGLNDGRHPWQQRLRARLGIPADKKFHEIKWLLLTAHFFLWQWVAYLLMHAWGWHDESEELLRTLFSKGFMVGGVRIVIGKLLAGMLMFLALFTFTRWLRRKLERDWLVRAGVEPSTRDTVATLFGYITFIIAVLVGLSYAGLDLSKLAIVAGALSVGIGFGLQNIVSNFVSGLILLFERPIRTGDFINVSGSEGIVRKMRIRATEIETGDRETIIVPNSNLLSNPVRNRSLRTRMGRVVLNVGVAYGSDPELVRKLLKEVAAKHPAVRGEGAVLFTNFGASSLDFELSAPIIDSDAKGSVASDLRFAIVSAFKQANVEMPFPQQDVYIRSLPDGALAPRQAD</sequence>
<keyword evidence="3" id="KW-1003">Cell membrane</keyword>
<dbReference type="InterPro" id="IPR049278">
    <property type="entry name" value="MS_channel_C"/>
</dbReference>
<dbReference type="GO" id="GO:0008381">
    <property type="term" value="F:mechanosensitive monoatomic ion channel activity"/>
    <property type="evidence" value="ECO:0007669"/>
    <property type="project" value="UniProtKB-ARBA"/>
</dbReference>
<dbReference type="Gene3D" id="3.30.70.100">
    <property type="match status" value="1"/>
</dbReference>
<keyword evidence="4 7" id="KW-0812">Transmembrane</keyword>
<dbReference type="Gene3D" id="2.30.30.60">
    <property type="match status" value="1"/>
</dbReference>
<reference evidence="10 11" key="1">
    <citation type="submission" date="2018-02" db="EMBL/GenBank/DDBJ databases">
        <title>Genome sequencing of Solimonas sp. HR-BB.</title>
        <authorList>
            <person name="Lee Y."/>
            <person name="Jeon C.O."/>
        </authorList>
    </citation>
    <scope>NUCLEOTIDE SEQUENCE [LARGE SCALE GENOMIC DNA]</scope>
    <source>
        <strain evidence="10 11">HR-BB</strain>
    </source>
</reference>
<keyword evidence="5 7" id="KW-1133">Transmembrane helix</keyword>
<evidence type="ECO:0008006" key="12">
    <source>
        <dbReference type="Google" id="ProtNLM"/>
    </source>
</evidence>
<accession>A0A2S5TCU9</accession>
<dbReference type="Pfam" id="PF00924">
    <property type="entry name" value="MS_channel_2nd"/>
    <property type="match status" value="1"/>
</dbReference>
<evidence type="ECO:0000259" key="8">
    <source>
        <dbReference type="Pfam" id="PF00924"/>
    </source>
</evidence>
<evidence type="ECO:0000256" key="1">
    <source>
        <dbReference type="ARBA" id="ARBA00004651"/>
    </source>
</evidence>
<dbReference type="PROSITE" id="PS01246">
    <property type="entry name" value="UPF0003"/>
    <property type="match status" value="1"/>
</dbReference>
<dbReference type="InterPro" id="IPR006685">
    <property type="entry name" value="MscS_channel_2nd"/>
</dbReference>
<dbReference type="RefSeq" id="WP_104231267.1">
    <property type="nucleotide sequence ID" value="NZ_PSNW01000009.1"/>
</dbReference>
<evidence type="ECO:0000256" key="7">
    <source>
        <dbReference type="SAM" id="Phobius"/>
    </source>
</evidence>
<dbReference type="SUPFAM" id="SSF50182">
    <property type="entry name" value="Sm-like ribonucleoproteins"/>
    <property type="match status" value="1"/>
</dbReference>
<comment type="similarity">
    <text evidence="2">Belongs to the MscS (TC 1.A.23) family.</text>
</comment>
<feature type="transmembrane region" description="Helical" evidence="7">
    <location>
        <begin position="158"/>
        <end position="181"/>
    </location>
</feature>
<dbReference type="SUPFAM" id="SSF82689">
    <property type="entry name" value="Mechanosensitive channel protein MscS (YggB), C-terminal domain"/>
    <property type="match status" value="1"/>
</dbReference>
<evidence type="ECO:0000259" key="9">
    <source>
        <dbReference type="Pfam" id="PF21082"/>
    </source>
</evidence>
<feature type="transmembrane region" description="Helical" evidence="7">
    <location>
        <begin position="187"/>
        <end position="216"/>
    </location>
</feature>
<dbReference type="SUPFAM" id="SSF82861">
    <property type="entry name" value="Mechanosensitive channel protein MscS (YggB), transmembrane region"/>
    <property type="match status" value="1"/>
</dbReference>
<proteinExistence type="inferred from homology"/>
<feature type="domain" description="Mechanosensitive ion channel MscS" evidence="8">
    <location>
        <begin position="203"/>
        <end position="268"/>
    </location>
</feature>
<dbReference type="InterPro" id="IPR011014">
    <property type="entry name" value="MscS_channel_TM-2"/>
</dbReference>
<dbReference type="EMBL" id="PSNW01000009">
    <property type="protein sequence ID" value="PPE72824.1"/>
    <property type="molecule type" value="Genomic_DNA"/>
</dbReference>
<evidence type="ECO:0000256" key="4">
    <source>
        <dbReference type="ARBA" id="ARBA00022692"/>
    </source>
</evidence>
<dbReference type="OrthoDB" id="9799209at2"/>
<name>A0A2S5TCU9_9GAMM</name>
<dbReference type="Gene3D" id="1.10.287.1260">
    <property type="match status" value="1"/>
</dbReference>
<dbReference type="Pfam" id="PF21082">
    <property type="entry name" value="MS_channel_3rd"/>
    <property type="match status" value="1"/>
</dbReference>
<feature type="transmembrane region" description="Helical" evidence="7">
    <location>
        <begin position="69"/>
        <end position="92"/>
    </location>
</feature>
<dbReference type="InterPro" id="IPR010920">
    <property type="entry name" value="LSM_dom_sf"/>
</dbReference>
<evidence type="ECO:0000256" key="2">
    <source>
        <dbReference type="ARBA" id="ARBA00008017"/>
    </source>
</evidence>
<evidence type="ECO:0000313" key="10">
    <source>
        <dbReference type="EMBL" id="PPE72824.1"/>
    </source>
</evidence>